<feature type="transmembrane region" description="Helical" evidence="9">
    <location>
        <begin position="61"/>
        <end position="82"/>
    </location>
</feature>
<dbReference type="GO" id="GO:0015920">
    <property type="term" value="P:lipopolysaccharide transport"/>
    <property type="evidence" value="ECO:0007669"/>
    <property type="project" value="TreeGrafter"/>
</dbReference>
<dbReference type="InterPro" id="IPR030923">
    <property type="entry name" value="LptG"/>
</dbReference>
<sequence length="355" mass="40415">MKIIERYLGKTIISTTLSVLGVLLALFALIQLIAETRDIGSGNYTLLSAFYYVFLTLPSQFYTFSPIAILLGTILGLGLLARHSELIILNASGVSLYQIAWCLFKSTLLIVFFTVLIGEGIAPRAANLAESHKTFLTTRGQTLMTQQGALWIRDGHNFIYIQSILNPTHLTQVSRYQFDDHNNLLNASFAKQVNYENNNWQAYDVVTSHLSPKQVTSHQSQQETWPFSFSPKLLNISIILPEQMSLRQLNEYIHYRQKNLLNTSQYSLAFWQRLLQPFAIWLMMFLAIPFTFKHLRSLATSLRTIAGVVVGFGFYLLNEFFGPFAIVYQWPPLLAALLPLIIFTLIAALLMYWAK</sequence>
<feature type="transmembrane region" description="Helical" evidence="9">
    <location>
        <begin position="333"/>
        <end position="354"/>
    </location>
</feature>
<feature type="transmembrane region" description="Helical" evidence="9">
    <location>
        <begin position="94"/>
        <end position="117"/>
    </location>
</feature>
<dbReference type="Pfam" id="PF03739">
    <property type="entry name" value="LptF_LptG"/>
    <property type="match status" value="1"/>
</dbReference>
<comment type="function">
    <text evidence="1">Part of the ABC transporter complex LptBFG involved in the translocation of lipopolysaccharide (LPS) from the inner membrane to the outer membrane.</text>
</comment>
<evidence type="ECO:0000256" key="1">
    <source>
        <dbReference type="ARBA" id="ARBA00002265"/>
    </source>
</evidence>
<dbReference type="Proteomes" id="UP000282483">
    <property type="component" value="Chromosome"/>
</dbReference>
<evidence type="ECO:0000256" key="7">
    <source>
        <dbReference type="ARBA" id="ARBA00023136"/>
    </source>
</evidence>
<name>A0A2Z5UVU1_9COXI</name>
<keyword evidence="5 9" id="KW-0812">Transmembrane</keyword>
<evidence type="ECO:0000256" key="8">
    <source>
        <dbReference type="ARBA" id="ARBA00026081"/>
    </source>
</evidence>
<dbReference type="AlphaFoldDB" id="A0A2Z5UVU1"/>
<evidence type="ECO:0000256" key="3">
    <source>
        <dbReference type="ARBA" id="ARBA00007725"/>
    </source>
</evidence>
<dbReference type="GO" id="GO:0055085">
    <property type="term" value="P:transmembrane transport"/>
    <property type="evidence" value="ECO:0007669"/>
    <property type="project" value="InterPro"/>
</dbReference>
<evidence type="ECO:0000256" key="9">
    <source>
        <dbReference type="SAM" id="Phobius"/>
    </source>
</evidence>
<evidence type="ECO:0000313" key="10">
    <source>
        <dbReference type="EMBL" id="BBB15669.1"/>
    </source>
</evidence>
<comment type="similarity">
    <text evidence="3">Belongs to the LptF/LptG family.</text>
</comment>
<feature type="transmembrane region" description="Helical" evidence="9">
    <location>
        <begin position="12"/>
        <end position="34"/>
    </location>
</feature>
<dbReference type="RefSeq" id="WP_126323212.1">
    <property type="nucleotide sequence ID" value="NZ_AP018005.1"/>
</dbReference>
<proteinExistence type="inferred from homology"/>
<feature type="transmembrane region" description="Helical" evidence="9">
    <location>
        <begin position="274"/>
        <end position="292"/>
    </location>
</feature>
<evidence type="ECO:0000313" key="11">
    <source>
        <dbReference type="Proteomes" id="UP000282483"/>
    </source>
</evidence>
<keyword evidence="7 9" id="KW-0472">Membrane</keyword>
<dbReference type="OrthoDB" id="9776227at2"/>
<dbReference type="InterPro" id="IPR005495">
    <property type="entry name" value="LptG/LptF_permease"/>
</dbReference>
<keyword evidence="6 9" id="KW-1133">Transmembrane helix</keyword>
<dbReference type="EMBL" id="AP018005">
    <property type="protein sequence ID" value="BBB15669.1"/>
    <property type="molecule type" value="Genomic_DNA"/>
</dbReference>
<evidence type="ECO:0000256" key="4">
    <source>
        <dbReference type="ARBA" id="ARBA00022475"/>
    </source>
</evidence>
<evidence type="ECO:0000256" key="2">
    <source>
        <dbReference type="ARBA" id="ARBA00004651"/>
    </source>
</evidence>
<gene>
    <name evidence="10" type="primary">lptG</name>
    <name evidence="10" type="ORF">RVIR1_12070</name>
</gene>
<keyword evidence="4" id="KW-1003">Cell membrane</keyword>
<organism evidence="10 11">
    <name type="scientific">Candidatus Rickettsiella viridis</name>
    <dbReference type="NCBI Taxonomy" id="676208"/>
    <lineage>
        <taxon>Bacteria</taxon>
        <taxon>Pseudomonadati</taxon>
        <taxon>Pseudomonadota</taxon>
        <taxon>Gammaproteobacteria</taxon>
        <taxon>Legionellales</taxon>
        <taxon>Coxiellaceae</taxon>
        <taxon>Rickettsiella</taxon>
    </lineage>
</organism>
<evidence type="ECO:0000256" key="5">
    <source>
        <dbReference type="ARBA" id="ARBA00022692"/>
    </source>
</evidence>
<dbReference type="NCBIfam" id="TIGR04408">
    <property type="entry name" value="LptG_lptG"/>
    <property type="match status" value="1"/>
</dbReference>
<keyword evidence="11" id="KW-1185">Reference proteome</keyword>
<dbReference type="GO" id="GO:0043190">
    <property type="term" value="C:ATP-binding cassette (ABC) transporter complex"/>
    <property type="evidence" value="ECO:0007669"/>
    <property type="project" value="InterPro"/>
</dbReference>
<dbReference type="PANTHER" id="PTHR33529">
    <property type="entry name" value="SLR0882 PROTEIN-RELATED"/>
    <property type="match status" value="1"/>
</dbReference>
<comment type="subunit">
    <text evidence="8">Component of the lipopolysaccharide transport and assembly complex. The LptBFG transporter is composed of two ATP-binding proteins (LptB) and two transmembrane proteins (LptF and LptG).</text>
</comment>
<dbReference type="KEGG" id="rvi:RVIR1_12070"/>
<evidence type="ECO:0000256" key="6">
    <source>
        <dbReference type="ARBA" id="ARBA00022989"/>
    </source>
</evidence>
<feature type="transmembrane region" description="Helical" evidence="9">
    <location>
        <begin position="304"/>
        <end position="327"/>
    </location>
</feature>
<comment type="subcellular location">
    <subcellularLocation>
        <location evidence="2">Cell membrane</location>
        <topology evidence="2">Multi-pass membrane protein</topology>
    </subcellularLocation>
</comment>
<protein>
    <submittedName>
        <fullName evidence="10">Lipopolysaccharide export system permease protein</fullName>
    </submittedName>
</protein>
<reference evidence="10 11" key="1">
    <citation type="submission" date="2017-03" db="EMBL/GenBank/DDBJ databases">
        <title>The genome sequence of Candidatus Rickettsiella viridis.</title>
        <authorList>
            <person name="Nikoh N."/>
            <person name="Tsuchida T."/>
            <person name="Yamaguchi K."/>
            <person name="Maeda T."/>
            <person name="Shigenobu S."/>
            <person name="Fukatsu T."/>
        </authorList>
    </citation>
    <scope>NUCLEOTIDE SEQUENCE [LARGE SCALE GENOMIC DNA]</scope>
    <source>
        <strain evidence="10 11">Ap-RA04</strain>
    </source>
</reference>
<accession>A0A2Z5UVU1</accession>
<dbReference type="PANTHER" id="PTHR33529:SF2">
    <property type="entry name" value="LIPOPOLYSACCHARIDE EXPORT SYSTEM PERMEASE PROTEIN LPTG"/>
    <property type="match status" value="1"/>
</dbReference>